<comment type="caution">
    <text evidence="2">The sequence shown here is derived from an EMBL/GenBank/DDBJ whole genome shotgun (WGS) entry which is preliminary data.</text>
</comment>
<dbReference type="RefSeq" id="WP_073610829.1">
    <property type="nucleotide sequence ID" value="NZ_MRCG01000025.1"/>
</dbReference>
<dbReference type="InterPro" id="IPR002810">
    <property type="entry name" value="NfeD-like_C"/>
</dbReference>
<keyword evidence="3" id="KW-1185">Reference proteome</keyword>
<accession>A0A1U7IZB2</accession>
<dbReference type="Gene3D" id="2.40.50.140">
    <property type="entry name" value="Nucleic acid-binding proteins"/>
    <property type="match status" value="1"/>
</dbReference>
<feature type="domain" description="NfeD-like C-terminal" evidence="1">
    <location>
        <begin position="19"/>
        <end position="73"/>
    </location>
</feature>
<evidence type="ECO:0000313" key="3">
    <source>
        <dbReference type="Proteomes" id="UP000185557"/>
    </source>
</evidence>
<dbReference type="STRING" id="549789.NIES30_23205"/>
<dbReference type="InterPro" id="IPR012340">
    <property type="entry name" value="NA-bd_OB-fold"/>
</dbReference>
<dbReference type="EMBL" id="MRCG01000025">
    <property type="protein sequence ID" value="OKH44208.1"/>
    <property type="molecule type" value="Genomic_DNA"/>
</dbReference>
<organism evidence="2 3">
    <name type="scientific">Phormidium tenue NIES-30</name>
    <dbReference type="NCBI Taxonomy" id="549789"/>
    <lineage>
        <taxon>Bacteria</taxon>
        <taxon>Bacillati</taxon>
        <taxon>Cyanobacteriota</taxon>
        <taxon>Cyanophyceae</taxon>
        <taxon>Oscillatoriophycideae</taxon>
        <taxon>Oscillatoriales</taxon>
        <taxon>Oscillatoriaceae</taxon>
        <taxon>Phormidium</taxon>
    </lineage>
</organism>
<dbReference type="Proteomes" id="UP000185557">
    <property type="component" value="Unassembled WGS sequence"/>
</dbReference>
<evidence type="ECO:0000259" key="1">
    <source>
        <dbReference type="Pfam" id="PF01957"/>
    </source>
</evidence>
<evidence type="ECO:0000313" key="2">
    <source>
        <dbReference type="EMBL" id="OKH44208.1"/>
    </source>
</evidence>
<dbReference type="Pfam" id="PF01957">
    <property type="entry name" value="NfeD"/>
    <property type="match status" value="1"/>
</dbReference>
<proteinExistence type="predicted"/>
<name>A0A1U7IZB2_9CYAN</name>
<sequence length="75" mass="8216">MTLFTLSPSSDLTTFQGRGIVERTITPSIPGRVYFQASYWPARFFQPDAAGDLHPGAPVEVVDRDGLTLLVKPLP</sequence>
<gene>
    <name evidence="2" type="ORF">NIES30_23205</name>
</gene>
<protein>
    <recommendedName>
        <fullName evidence="1">NfeD-like C-terminal domain-containing protein</fullName>
    </recommendedName>
</protein>
<dbReference type="AlphaFoldDB" id="A0A1U7IZB2"/>
<dbReference type="OrthoDB" id="467758at2"/>
<reference evidence="2 3" key="1">
    <citation type="submission" date="2016-11" db="EMBL/GenBank/DDBJ databases">
        <title>Draft Genome Sequences of Nine Cyanobacterial Strains from Diverse Habitats.</title>
        <authorList>
            <person name="Zhu T."/>
            <person name="Hou S."/>
            <person name="Lu X."/>
            <person name="Hess W.R."/>
        </authorList>
    </citation>
    <scope>NUCLEOTIDE SEQUENCE [LARGE SCALE GENOMIC DNA]</scope>
    <source>
        <strain evidence="2 3">NIES-30</strain>
    </source>
</reference>